<dbReference type="Proteomes" id="UP000525298">
    <property type="component" value="Unassembled WGS sequence"/>
</dbReference>
<dbReference type="Gene3D" id="1.10.510.10">
    <property type="entry name" value="Transferase(Phosphotransferase) domain 1"/>
    <property type="match status" value="1"/>
</dbReference>
<dbReference type="InterPro" id="IPR011009">
    <property type="entry name" value="Kinase-like_dom_sf"/>
</dbReference>
<dbReference type="InterPro" id="IPR008271">
    <property type="entry name" value="Ser/Thr_kinase_AS"/>
</dbReference>
<gene>
    <name evidence="1" type="ORF">HNR65_001114</name>
</gene>
<name>A0A7W0C7V3_9BACT</name>
<dbReference type="PROSITE" id="PS00108">
    <property type="entry name" value="PROTEIN_KINASE_ST"/>
    <property type="match status" value="1"/>
</dbReference>
<dbReference type="Pfam" id="PF06293">
    <property type="entry name" value="Kdo"/>
    <property type="match status" value="2"/>
</dbReference>
<dbReference type="RefSeq" id="WP_181550451.1">
    <property type="nucleotide sequence ID" value="NZ_JACDUS010000002.1"/>
</dbReference>
<dbReference type="EMBL" id="JACDUS010000002">
    <property type="protein sequence ID" value="MBA2880796.1"/>
    <property type="molecule type" value="Genomic_DNA"/>
</dbReference>
<evidence type="ECO:0000313" key="2">
    <source>
        <dbReference type="Proteomes" id="UP000525298"/>
    </source>
</evidence>
<proteinExistence type="predicted"/>
<organism evidence="1 2">
    <name type="scientific">Desulfosalsimonas propionicica</name>
    <dbReference type="NCBI Taxonomy" id="332175"/>
    <lineage>
        <taxon>Bacteria</taxon>
        <taxon>Pseudomonadati</taxon>
        <taxon>Thermodesulfobacteriota</taxon>
        <taxon>Desulfobacteria</taxon>
        <taxon>Desulfobacterales</taxon>
        <taxon>Desulfosalsimonadaceae</taxon>
        <taxon>Desulfosalsimonas</taxon>
    </lineage>
</organism>
<comment type="caution">
    <text evidence="1">The sequence shown here is derived from an EMBL/GenBank/DDBJ whole genome shotgun (WGS) entry which is preliminary data.</text>
</comment>
<reference evidence="1 2" key="1">
    <citation type="submission" date="2020-07" db="EMBL/GenBank/DDBJ databases">
        <title>Genomic Encyclopedia of Type Strains, Phase IV (KMG-IV): sequencing the most valuable type-strain genomes for metagenomic binning, comparative biology and taxonomic classification.</title>
        <authorList>
            <person name="Goeker M."/>
        </authorList>
    </citation>
    <scope>NUCLEOTIDE SEQUENCE [LARGE SCALE GENOMIC DNA]</scope>
    <source>
        <strain evidence="1 2">DSM 17721</strain>
    </source>
</reference>
<evidence type="ECO:0000313" key="1">
    <source>
        <dbReference type="EMBL" id="MBA2880796.1"/>
    </source>
</evidence>
<dbReference type="GO" id="GO:0004672">
    <property type="term" value="F:protein kinase activity"/>
    <property type="evidence" value="ECO:0007669"/>
    <property type="project" value="InterPro"/>
</dbReference>
<accession>A0A7W0C7V3</accession>
<keyword evidence="1" id="KW-0808">Transferase</keyword>
<keyword evidence="2" id="KW-1185">Reference proteome</keyword>
<sequence length="502" mass="58099">MKKTIPLQSSGFLSDGHDIQTPFRVVVSCRGNDHEIKCTRVLRNLPGKRLVCGGETNGRNIVAKFFLDSKRGKTHCRREEQGLLALAQTGINTPELICSAAVDSAGRQPMLILQMLEHAIDFEKAWKSAETDWQRAGLLKNLFSLTASMHAFGLIHKDAHPGNFMVAGGILYAIDGGAVAIVKKGKALSPARSIKNLAAVFAQFESAFDYLLEDAFVFYRQKRNWTPGRSYRRYLIKQIRLQRQKKEKKYFKKIYRESSVQVCSRSWNQFMVCKRKCYTREMKTFLRHPDAFIDKGKLLKNGNSSTVALIEMDNSFFIVKRYNIKSFTHALRRCFRVSRAWRSWKNAHRLILLNIATPKPLAMLEYKWGSLRSKAYFITEYVHGRDAYQWFHAKENSESEIQNMASKFGQILKIFYHSLITHGDFKATNFIVSGDNLVVIDLDSMRSYGRAGRKFQQKLLKDCQRLLKNWERHPFICRIFCQELEKLKFIPLSKIKLKCYEN</sequence>
<dbReference type="SUPFAM" id="SSF56112">
    <property type="entry name" value="Protein kinase-like (PK-like)"/>
    <property type="match status" value="2"/>
</dbReference>
<dbReference type="AlphaFoldDB" id="A0A7W0C7V3"/>
<protein>
    <submittedName>
        <fullName evidence="1">tRNA A-37 threonylcarbamoyl transferase component Bud32</fullName>
    </submittedName>
</protein>